<dbReference type="KEGG" id="csg:Cylst_6390"/>
<organism evidence="2 3">
    <name type="scientific">Cylindrospermum stagnale PCC 7417</name>
    <dbReference type="NCBI Taxonomy" id="56107"/>
    <lineage>
        <taxon>Bacteria</taxon>
        <taxon>Bacillati</taxon>
        <taxon>Cyanobacteriota</taxon>
        <taxon>Cyanophyceae</taxon>
        <taxon>Nostocales</taxon>
        <taxon>Nostocaceae</taxon>
        <taxon>Cylindrospermum</taxon>
    </lineage>
</organism>
<accession>K9X826</accession>
<evidence type="ECO:0000256" key="1">
    <source>
        <dbReference type="SAM" id="MobiDB-lite"/>
    </source>
</evidence>
<dbReference type="Proteomes" id="UP000010475">
    <property type="component" value="Plasmid pCYLST.03"/>
</dbReference>
<sequence>MDDGRDAIFKQWLAKDLAKLDATAASDKVQNHVPVASTDGNYKNEPLSDTRQAEPPQKLSRGGCFGCRESSSVCS</sequence>
<geneLocation type="plasmid" evidence="2 3">
    <name>pCYLST.03</name>
</geneLocation>
<dbReference type="HOGENOM" id="CLU_2665005_0_0_3"/>
<feature type="region of interest" description="Disordered" evidence="1">
    <location>
        <begin position="31"/>
        <end position="61"/>
    </location>
</feature>
<reference evidence="2 3" key="1">
    <citation type="submission" date="2012-06" db="EMBL/GenBank/DDBJ databases">
        <title>Finished plasmid 3 of genome of Cylindrospermum stagnale PCC 7417.</title>
        <authorList>
            <consortium name="US DOE Joint Genome Institute"/>
            <person name="Gugger M."/>
            <person name="Coursin T."/>
            <person name="Rippka R."/>
            <person name="Tandeau De Marsac N."/>
            <person name="Huntemann M."/>
            <person name="Wei C.-L."/>
            <person name="Han J."/>
            <person name="Detter J.C."/>
            <person name="Han C."/>
            <person name="Tapia R."/>
            <person name="Davenport K."/>
            <person name="Daligault H."/>
            <person name="Erkkila T."/>
            <person name="Gu W."/>
            <person name="Munk A.C.C."/>
            <person name="Teshima H."/>
            <person name="Xu Y."/>
            <person name="Chain P."/>
            <person name="Chen A."/>
            <person name="Krypides N."/>
            <person name="Mavromatis K."/>
            <person name="Markowitz V."/>
            <person name="Szeto E."/>
            <person name="Ivanova N."/>
            <person name="Mikhailova N."/>
            <person name="Ovchinnikova G."/>
            <person name="Pagani I."/>
            <person name="Pati A."/>
            <person name="Goodwin L."/>
            <person name="Peters L."/>
            <person name="Pitluck S."/>
            <person name="Woyke T."/>
            <person name="Kerfeld C."/>
        </authorList>
    </citation>
    <scope>NUCLEOTIDE SEQUENCE [LARGE SCALE GENOMIC DNA]</scope>
    <source>
        <strain evidence="2 3">PCC 7417</strain>
        <plasmid evidence="3">Plasmid pCYLST.03</plasmid>
    </source>
</reference>
<keyword evidence="2" id="KW-0614">Plasmid</keyword>
<gene>
    <name evidence="2" type="ORF">Cylst_6390</name>
</gene>
<name>K9X826_9NOST</name>
<dbReference type="AlphaFoldDB" id="K9X826"/>
<evidence type="ECO:0000313" key="3">
    <source>
        <dbReference type="Proteomes" id="UP000010475"/>
    </source>
</evidence>
<protein>
    <submittedName>
        <fullName evidence="2">Uncharacterized protein</fullName>
    </submittedName>
</protein>
<keyword evidence="3" id="KW-1185">Reference proteome</keyword>
<proteinExistence type="predicted"/>
<evidence type="ECO:0000313" key="2">
    <source>
        <dbReference type="EMBL" id="AFZ28608.1"/>
    </source>
</evidence>
<dbReference type="EMBL" id="CP003645">
    <property type="protein sequence ID" value="AFZ28608.1"/>
    <property type="molecule type" value="Genomic_DNA"/>
</dbReference>